<evidence type="ECO:0000256" key="1">
    <source>
        <dbReference type="SAM" id="Phobius"/>
    </source>
</evidence>
<dbReference type="KEGG" id="salo:EF888_12040"/>
<evidence type="ECO:0000313" key="3">
    <source>
        <dbReference type="Proteomes" id="UP000245390"/>
    </source>
</evidence>
<dbReference type="OrthoDB" id="7362327at2"/>
<sequence length="80" mass="9098">MDLRNAFEVRHPFFRPLWRRIVVTVLCAVWAGVEYQGGNATWAVLFAACAIYLGYRFFVSFDPADYEPPAAAPQPERSDS</sequence>
<comment type="caution">
    <text evidence="2">The sequence shown here is derived from an EMBL/GenBank/DDBJ whole genome shotgun (WGS) entry which is preliminary data.</text>
</comment>
<proteinExistence type="predicted"/>
<feature type="transmembrane region" description="Helical" evidence="1">
    <location>
        <begin position="40"/>
        <end position="58"/>
    </location>
</feature>
<organism evidence="2 3">
    <name type="scientific">Silicimonas algicola</name>
    <dbReference type="NCBI Taxonomy" id="1826607"/>
    <lineage>
        <taxon>Bacteria</taxon>
        <taxon>Pseudomonadati</taxon>
        <taxon>Pseudomonadota</taxon>
        <taxon>Alphaproteobacteria</taxon>
        <taxon>Rhodobacterales</taxon>
        <taxon>Paracoccaceae</taxon>
    </lineage>
</organism>
<keyword evidence="1" id="KW-0472">Membrane</keyword>
<evidence type="ECO:0008006" key="4">
    <source>
        <dbReference type="Google" id="ProtNLM"/>
    </source>
</evidence>
<protein>
    <recommendedName>
        <fullName evidence="4">DUF3329 domain-containing protein</fullName>
    </recommendedName>
</protein>
<keyword evidence="1" id="KW-1133">Transmembrane helix</keyword>
<reference evidence="2 3" key="1">
    <citation type="submission" date="2018-05" db="EMBL/GenBank/DDBJ databases">
        <title>Genomic Encyclopedia of Type Strains, Phase IV (KMG-IV): sequencing the most valuable type-strain genomes for metagenomic binning, comparative biology and taxonomic classification.</title>
        <authorList>
            <person name="Goeker M."/>
        </authorList>
    </citation>
    <scope>NUCLEOTIDE SEQUENCE [LARGE SCALE GENOMIC DNA]</scope>
    <source>
        <strain evidence="2 3">DSM 103371</strain>
    </source>
</reference>
<evidence type="ECO:0000313" key="2">
    <source>
        <dbReference type="EMBL" id="PWK57781.1"/>
    </source>
</evidence>
<dbReference type="AlphaFoldDB" id="A0A316GA29"/>
<dbReference type="Proteomes" id="UP000245390">
    <property type="component" value="Unassembled WGS sequence"/>
</dbReference>
<dbReference type="EMBL" id="QGGV01000002">
    <property type="protein sequence ID" value="PWK57781.1"/>
    <property type="molecule type" value="Genomic_DNA"/>
</dbReference>
<dbReference type="RefSeq" id="WP_109758359.1">
    <property type="nucleotide sequence ID" value="NZ_CP034588.1"/>
</dbReference>
<gene>
    <name evidence="2" type="ORF">C8D95_102429</name>
</gene>
<name>A0A316GA29_9RHOB</name>
<keyword evidence="3" id="KW-1185">Reference proteome</keyword>
<keyword evidence="1" id="KW-0812">Transmembrane</keyword>
<accession>A0A316GA29</accession>